<protein>
    <submittedName>
        <fullName evidence="2">Uncharacterized protein</fullName>
    </submittedName>
</protein>
<feature type="region of interest" description="Disordered" evidence="1">
    <location>
        <begin position="110"/>
        <end position="176"/>
    </location>
</feature>
<reference evidence="3" key="1">
    <citation type="journal article" date="2012" name="Science">
        <title>The Paleozoic origin of enzymatic lignin decomposition reconstructed from 31 fungal genomes.</title>
        <authorList>
            <person name="Floudas D."/>
            <person name="Binder M."/>
            <person name="Riley R."/>
            <person name="Barry K."/>
            <person name="Blanchette R.A."/>
            <person name="Henrissat B."/>
            <person name="Martinez A.T."/>
            <person name="Otillar R."/>
            <person name="Spatafora J.W."/>
            <person name="Yadav J.S."/>
            <person name="Aerts A."/>
            <person name="Benoit I."/>
            <person name="Boyd A."/>
            <person name="Carlson A."/>
            <person name="Copeland A."/>
            <person name="Coutinho P.M."/>
            <person name="de Vries R.P."/>
            <person name="Ferreira P."/>
            <person name="Findley K."/>
            <person name="Foster B."/>
            <person name="Gaskell J."/>
            <person name="Glotzer D."/>
            <person name="Gorecki P."/>
            <person name="Heitman J."/>
            <person name="Hesse C."/>
            <person name="Hori C."/>
            <person name="Igarashi K."/>
            <person name="Jurgens J.A."/>
            <person name="Kallen N."/>
            <person name="Kersten P."/>
            <person name="Kohler A."/>
            <person name="Kuees U."/>
            <person name="Kumar T.K.A."/>
            <person name="Kuo A."/>
            <person name="LaButti K."/>
            <person name="Larrondo L.F."/>
            <person name="Lindquist E."/>
            <person name="Ling A."/>
            <person name="Lombard V."/>
            <person name="Lucas S."/>
            <person name="Lundell T."/>
            <person name="Martin R."/>
            <person name="McLaughlin D.J."/>
            <person name="Morgenstern I."/>
            <person name="Morin E."/>
            <person name="Murat C."/>
            <person name="Nagy L.G."/>
            <person name="Nolan M."/>
            <person name="Ohm R.A."/>
            <person name="Patyshakuliyeva A."/>
            <person name="Rokas A."/>
            <person name="Ruiz-Duenas F.J."/>
            <person name="Sabat G."/>
            <person name="Salamov A."/>
            <person name="Samejima M."/>
            <person name="Schmutz J."/>
            <person name="Slot J.C."/>
            <person name="St John F."/>
            <person name="Stenlid J."/>
            <person name="Sun H."/>
            <person name="Sun S."/>
            <person name="Syed K."/>
            <person name="Tsang A."/>
            <person name="Wiebenga A."/>
            <person name="Young D."/>
            <person name="Pisabarro A."/>
            <person name="Eastwood D.C."/>
            <person name="Martin F."/>
            <person name="Cullen D."/>
            <person name="Grigoriev I.V."/>
            <person name="Hibbett D.S."/>
        </authorList>
    </citation>
    <scope>NUCLEOTIDE SEQUENCE [LARGE SCALE GENOMIC DNA]</scope>
    <source>
        <strain evidence="3">RWD-64-598 SS2</strain>
    </source>
</reference>
<evidence type="ECO:0000313" key="2">
    <source>
        <dbReference type="EMBL" id="EIW79970.1"/>
    </source>
</evidence>
<organism evidence="2 3">
    <name type="scientific">Coniophora puteana (strain RWD-64-598)</name>
    <name type="common">Brown rot fungus</name>
    <dbReference type="NCBI Taxonomy" id="741705"/>
    <lineage>
        <taxon>Eukaryota</taxon>
        <taxon>Fungi</taxon>
        <taxon>Dikarya</taxon>
        <taxon>Basidiomycota</taxon>
        <taxon>Agaricomycotina</taxon>
        <taxon>Agaricomycetes</taxon>
        <taxon>Agaricomycetidae</taxon>
        <taxon>Boletales</taxon>
        <taxon>Coniophorineae</taxon>
        <taxon>Coniophoraceae</taxon>
        <taxon>Coniophora</taxon>
    </lineage>
</organism>
<dbReference type="Proteomes" id="UP000053558">
    <property type="component" value="Unassembled WGS sequence"/>
</dbReference>
<keyword evidence="3" id="KW-1185">Reference proteome</keyword>
<sequence>MYFLRLSRILRDTIPSLVSELCREDHTRTAADTAVDASKVVETRLNIAAKVTRNSALPVPIAIASLPAFMKDRCEDTGLRFTPKSMSPNIDAGVFAKVRERSPEELLARKARVTRKPNQPRSRDDMQGGDALEVGGSGVSPARFPSFNRLGNGEAAVPEEAKDELDDRESDCTIDDASVPGIAKSCHRELGYIAEDGRNYTGRHNTEGSWATEEVDNFIHATETVNNATSNSYASSVNWFSPSLADQLVASGTTAYAQDRTNVHDMFVPSGTSANSSYETAEAQLLQYSSNLPYASGSSMAIPGYGGNLVGFGGPTGISSVSNNGFGNGVWLQHQGSRYHDNTTVSMRSDAMQERLAPSDEAAWHQPAPKPSLTELGDNGVWTRVTDSMLQHIFARSQSSMDQGPTQN</sequence>
<gene>
    <name evidence="2" type="ORF">CONPUDRAFT_155357</name>
</gene>
<name>A0A5M3MLV8_CONPW</name>
<dbReference type="KEGG" id="cput:CONPUDRAFT_155357"/>
<dbReference type="RefSeq" id="XP_007770282.1">
    <property type="nucleotide sequence ID" value="XM_007772092.1"/>
</dbReference>
<comment type="caution">
    <text evidence="2">The sequence shown here is derived from an EMBL/GenBank/DDBJ whole genome shotgun (WGS) entry which is preliminary data.</text>
</comment>
<dbReference type="AlphaFoldDB" id="A0A5M3MLV8"/>
<dbReference type="GeneID" id="19203418"/>
<accession>A0A5M3MLV8</accession>
<dbReference type="EMBL" id="JH711580">
    <property type="protein sequence ID" value="EIW79970.1"/>
    <property type="molecule type" value="Genomic_DNA"/>
</dbReference>
<proteinExistence type="predicted"/>
<evidence type="ECO:0000313" key="3">
    <source>
        <dbReference type="Proteomes" id="UP000053558"/>
    </source>
</evidence>
<evidence type="ECO:0000256" key="1">
    <source>
        <dbReference type="SAM" id="MobiDB-lite"/>
    </source>
</evidence>
<feature type="compositionally biased region" description="Acidic residues" evidence="1">
    <location>
        <begin position="161"/>
        <end position="174"/>
    </location>
</feature>